<evidence type="ECO:0000313" key="1">
    <source>
        <dbReference type="EMBL" id="REK76212.1"/>
    </source>
</evidence>
<reference evidence="1 2" key="1">
    <citation type="submission" date="2018-08" db="EMBL/GenBank/DDBJ databases">
        <title>Paenibacillus sp. M4BSY-1, whole genome shotgun sequence.</title>
        <authorList>
            <person name="Tuo L."/>
        </authorList>
    </citation>
    <scope>NUCLEOTIDE SEQUENCE [LARGE SCALE GENOMIC DNA]</scope>
    <source>
        <strain evidence="1 2">M4BSY-1</strain>
    </source>
</reference>
<keyword evidence="2" id="KW-1185">Reference proteome</keyword>
<comment type="caution">
    <text evidence="1">The sequence shown here is derived from an EMBL/GenBank/DDBJ whole genome shotgun (WGS) entry which is preliminary data.</text>
</comment>
<evidence type="ECO:0000313" key="2">
    <source>
        <dbReference type="Proteomes" id="UP000261905"/>
    </source>
</evidence>
<dbReference type="Proteomes" id="UP000261905">
    <property type="component" value="Unassembled WGS sequence"/>
</dbReference>
<dbReference type="PANTHER" id="PTHR40056:SF1">
    <property type="entry name" value="DUF1836 DOMAIN-CONTAINING PROTEIN"/>
    <property type="match status" value="1"/>
</dbReference>
<dbReference type="PANTHER" id="PTHR40056">
    <property type="entry name" value="HYPOTHETICAL CYTOSOLIC PROTEIN"/>
    <property type="match status" value="1"/>
</dbReference>
<dbReference type="AlphaFoldDB" id="A0A371PJ18"/>
<accession>A0A371PJ18</accession>
<protein>
    <submittedName>
        <fullName evidence="1">DUF1836 domain-containing protein</fullName>
    </submittedName>
</protein>
<proteinExistence type="predicted"/>
<organism evidence="1 2">
    <name type="scientific">Paenibacillus paeoniae</name>
    <dbReference type="NCBI Taxonomy" id="2292705"/>
    <lineage>
        <taxon>Bacteria</taxon>
        <taxon>Bacillati</taxon>
        <taxon>Bacillota</taxon>
        <taxon>Bacilli</taxon>
        <taxon>Bacillales</taxon>
        <taxon>Paenibacillaceae</taxon>
        <taxon>Paenibacillus</taxon>
    </lineage>
</organism>
<dbReference type="Pfam" id="PF08876">
    <property type="entry name" value="DUF1836"/>
    <property type="match status" value="1"/>
</dbReference>
<dbReference type="OrthoDB" id="2351599at2"/>
<name>A0A371PJ18_9BACL</name>
<dbReference type="InterPro" id="IPR014975">
    <property type="entry name" value="DUF1836"/>
</dbReference>
<dbReference type="EMBL" id="QUBQ01000001">
    <property type="protein sequence ID" value="REK76212.1"/>
    <property type="molecule type" value="Genomic_DNA"/>
</dbReference>
<sequence>MEPYWLTRQDLAHVLRSLEERGGKKPSDILRHAWMRNESGTEHGNLTGSPLPPIAEKLMRCSERRGFSLHEIADLGHLLDFSTLSVTSMQNWVKRDFKLYFHCPHAGKKYSLDQTALLLMIDDLKANLDFETIRRLFAMLFRECDESGKPGPAGITPLVLFDRYTDLFHLLDQRKLWDTMNGAQLEQTVWKEAAKSAETMTVLSAEQKAALHHMLFVAVISIQAARLQALARRYCHAALYMSKPY</sequence>
<dbReference type="RefSeq" id="WP_116042992.1">
    <property type="nucleotide sequence ID" value="NZ_QUBQ01000001.1"/>
</dbReference>
<gene>
    <name evidence="1" type="ORF">DX130_03930</name>
</gene>